<gene>
    <name evidence="2" type="ORF">BUW47_02640</name>
</gene>
<accession>A0A1L7GTN6</accession>
<keyword evidence="1" id="KW-0812">Transmembrane</keyword>
<dbReference type="InterPro" id="IPR025591">
    <property type="entry name" value="RloB"/>
</dbReference>
<organism evidence="2 3">
    <name type="scientific">Limosilactobacillus fermentum</name>
    <name type="common">Lactobacillus fermentum</name>
    <dbReference type="NCBI Taxonomy" id="1613"/>
    <lineage>
        <taxon>Bacteria</taxon>
        <taxon>Bacillati</taxon>
        <taxon>Bacillota</taxon>
        <taxon>Bacilli</taxon>
        <taxon>Lactobacillales</taxon>
        <taxon>Lactobacillaceae</taxon>
        <taxon>Limosilactobacillus</taxon>
    </lineage>
</organism>
<keyword evidence="1" id="KW-0472">Membrane</keyword>
<feature type="transmembrane region" description="Helical" evidence="1">
    <location>
        <begin position="96"/>
        <end position="115"/>
    </location>
</feature>
<dbReference type="OrthoDB" id="9796523at2"/>
<evidence type="ECO:0000313" key="3">
    <source>
        <dbReference type="Proteomes" id="UP000185427"/>
    </source>
</evidence>
<dbReference type="RefSeq" id="WP_075667197.1">
    <property type="nucleotide sequence ID" value="NZ_CP019030.1"/>
</dbReference>
<reference evidence="2 3" key="1">
    <citation type="submission" date="2016-12" db="EMBL/GenBank/DDBJ databases">
        <title>Complete Genome Sequence of Lactobacillus fermentum Strain SNUV175, a Probiotic for Treatment of Bacterial Vaginosis.</title>
        <authorList>
            <person name="Lee S."/>
            <person name="You H.J."/>
            <person name="Kwon B."/>
            <person name="Ko G."/>
        </authorList>
    </citation>
    <scope>NUCLEOTIDE SEQUENCE [LARGE SCALE GENOMIC DNA]</scope>
    <source>
        <strain evidence="2 3">SNUV175</strain>
    </source>
</reference>
<dbReference type="EMBL" id="CP019030">
    <property type="protein sequence ID" value="APU45406.1"/>
    <property type="molecule type" value="Genomic_DNA"/>
</dbReference>
<evidence type="ECO:0000256" key="1">
    <source>
        <dbReference type="SAM" id="Phobius"/>
    </source>
</evidence>
<proteinExistence type="predicted"/>
<evidence type="ECO:0000313" key="2">
    <source>
        <dbReference type="EMBL" id="APU45406.1"/>
    </source>
</evidence>
<keyword evidence="1" id="KW-1133">Transmembrane helix</keyword>
<dbReference type="AlphaFoldDB" id="A0A1L7GTN6"/>
<sequence>MTRKRGNKKKRPRIGIYCEGESEAQYFTMLSQKYNARNVHSQKINIKSMGESGKKLITESKLKGKANNESNLYVVFDRDEKSVEDIQQCRKLAKRYGITILFSSISFEIWVLMHFEPVMHSYTRKQLVNKLSTKKYFNQDYSKFKGSSYRPYLYDKIQQAEENAKKLENIHNNMDINDPFTNIHQHLKEIFNVDIL</sequence>
<name>A0A1L7GTN6_LIMFE</name>
<dbReference type="Pfam" id="PF13707">
    <property type="entry name" value="RloB"/>
    <property type="match status" value="1"/>
</dbReference>
<protein>
    <submittedName>
        <fullName evidence="2">Abortive phage resistance protein</fullName>
    </submittedName>
</protein>
<dbReference type="Proteomes" id="UP000185427">
    <property type="component" value="Chromosome"/>
</dbReference>